<keyword evidence="2" id="KW-1185">Reference proteome</keyword>
<reference evidence="1" key="2">
    <citation type="submission" date="2015-06" db="UniProtKB">
        <authorList>
            <consortium name="EnsemblPlants"/>
        </authorList>
    </citation>
    <scope>IDENTIFICATION</scope>
    <source>
        <strain evidence="1">DM1-3 516 R44</strain>
    </source>
</reference>
<dbReference type="Proteomes" id="UP000011115">
    <property type="component" value="Unassembled WGS sequence"/>
</dbReference>
<proteinExistence type="predicted"/>
<dbReference type="InParanoid" id="M1C5M4"/>
<evidence type="ECO:0000313" key="1">
    <source>
        <dbReference type="EnsemblPlants" id="PGSC0003DMT400060327"/>
    </source>
</evidence>
<accession>M1C5M4</accession>
<name>M1C5M4_SOLTU</name>
<reference evidence="2" key="1">
    <citation type="journal article" date="2011" name="Nature">
        <title>Genome sequence and analysis of the tuber crop potato.</title>
        <authorList>
            <consortium name="The Potato Genome Sequencing Consortium"/>
        </authorList>
    </citation>
    <scope>NUCLEOTIDE SEQUENCE [LARGE SCALE GENOMIC DNA]</scope>
    <source>
        <strain evidence="2">cv. DM1-3 516 R44</strain>
    </source>
</reference>
<dbReference type="EnsemblPlants" id="PGSC0003DMT400060327">
    <property type="protein sequence ID" value="PGSC0003DMT400060327"/>
    <property type="gene ID" value="PGSC0003DMG401023468"/>
</dbReference>
<dbReference type="PaxDb" id="4113-PGSC0003DMT400060327"/>
<dbReference type="HOGENOM" id="CLU_3110212_0_0_1"/>
<organism evidence="1 2">
    <name type="scientific">Solanum tuberosum</name>
    <name type="common">Potato</name>
    <dbReference type="NCBI Taxonomy" id="4113"/>
    <lineage>
        <taxon>Eukaryota</taxon>
        <taxon>Viridiplantae</taxon>
        <taxon>Streptophyta</taxon>
        <taxon>Embryophyta</taxon>
        <taxon>Tracheophyta</taxon>
        <taxon>Spermatophyta</taxon>
        <taxon>Magnoliopsida</taxon>
        <taxon>eudicotyledons</taxon>
        <taxon>Gunneridae</taxon>
        <taxon>Pentapetalae</taxon>
        <taxon>asterids</taxon>
        <taxon>lamiids</taxon>
        <taxon>Solanales</taxon>
        <taxon>Solanaceae</taxon>
        <taxon>Solanoideae</taxon>
        <taxon>Solaneae</taxon>
        <taxon>Solanum</taxon>
    </lineage>
</organism>
<protein>
    <submittedName>
        <fullName evidence="1">Uncharacterized protein</fullName>
    </submittedName>
</protein>
<sequence length="51" mass="6118">MTEFHNKFKLGSWGPKLGLKEYTTFAEYRSLYGHPIKLERYRQDQHVPCLC</sequence>
<dbReference type="AlphaFoldDB" id="M1C5M4"/>
<dbReference type="Gramene" id="PGSC0003DMT400060327">
    <property type="protein sequence ID" value="PGSC0003DMT400060327"/>
    <property type="gene ID" value="PGSC0003DMG401023468"/>
</dbReference>
<evidence type="ECO:0000313" key="2">
    <source>
        <dbReference type="Proteomes" id="UP000011115"/>
    </source>
</evidence>